<keyword evidence="2" id="KW-1185">Reference proteome</keyword>
<gene>
    <name evidence="1" type="ORF">AA0119_g13364</name>
</gene>
<protein>
    <submittedName>
        <fullName evidence="1">Uncharacterized protein</fullName>
    </submittedName>
</protein>
<dbReference type="Proteomes" id="UP000293195">
    <property type="component" value="Unassembled WGS sequence"/>
</dbReference>
<feature type="non-terminal residue" evidence="1">
    <location>
        <position position="1"/>
    </location>
</feature>
<reference evidence="2" key="1">
    <citation type="journal article" date="2019" name="bioRxiv">
        <title>Genomics, evolutionary history and diagnostics of the Alternaria alternata species group including apple and Asian pear pathotypes.</title>
        <authorList>
            <person name="Armitage A.D."/>
            <person name="Cockerton H.M."/>
            <person name="Sreenivasaprasad S."/>
            <person name="Woodhall J.W."/>
            <person name="Lane C.R."/>
            <person name="Harrison R.J."/>
            <person name="Clarkson J.P."/>
        </authorList>
    </citation>
    <scope>NUCLEOTIDE SEQUENCE [LARGE SCALE GENOMIC DNA]</scope>
    <source>
        <strain evidence="2">FERA 635</strain>
    </source>
</reference>
<sequence>RPPYAGDLAAGTPLKSASALFSWTVYTGNPAKNKPAEEEIPSKDAGIKKLATLKKLYNYPKEASAKLQKLQQGLRRSGVVVRLRVVVLLM</sequence>
<evidence type="ECO:0000313" key="1">
    <source>
        <dbReference type="EMBL" id="RYN82963.1"/>
    </source>
</evidence>
<evidence type="ECO:0000313" key="2">
    <source>
        <dbReference type="Proteomes" id="UP000293195"/>
    </source>
</evidence>
<dbReference type="EMBL" id="PDXF01000221">
    <property type="protein sequence ID" value="RYN82963.1"/>
    <property type="molecule type" value="Genomic_DNA"/>
</dbReference>
<proteinExistence type="predicted"/>
<comment type="caution">
    <text evidence="1">The sequence shown here is derived from an EMBL/GenBank/DDBJ whole genome shotgun (WGS) entry which is preliminary data.</text>
</comment>
<name>A0ABY0FNU3_9PLEO</name>
<organism evidence="1 2">
    <name type="scientific">Alternaria tenuissima</name>
    <dbReference type="NCBI Taxonomy" id="119927"/>
    <lineage>
        <taxon>Eukaryota</taxon>
        <taxon>Fungi</taxon>
        <taxon>Dikarya</taxon>
        <taxon>Ascomycota</taxon>
        <taxon>Pezizomycotina</taxon>
        <taxon>Dothideomycetes</taxon>
        <taxon>Pleosporomycetidae</taxon>
        <taxon>Pleosporales</taxon>
        <taxon>Pleosporineae</taxon>
        <taxon>Pleosporaceae</taxon>
        <taxon>Alternaria</taxon>
        <taxon>Alternaria sect. Alternaria</taxon>
        <taxon>Alternaria alternata complex</taxon>
    </lineage>
</organism>
<accession>A0ABY0FNU3</accession>